<gene>
    <name evidence="2" type="ORF">RM190_22315</name>
</gene>
<keyword evidence="1" id="KW-0732">Signal</keyword>
<evidence type="ECO:0000313" key="2">
    <source>
        <dbReference type="EMBL" id="MDT1064611.1"/>
    </source>
</evidence>
<proteinExistence type="predicted"/>
<organism evidence="2 3">
    <name type="scientific">Paracoccus broussonetiae</name>
    <dbReference type="NCBI Taxonomy" id="3075834"/>
    <lineage>
        <taxon>Bacteria</taxon>
        <taxon>Pseudomonadati</taxon>
        <taxon>Pseudomonadota</taxon>
        <taxon>Alphaproteobacteria</taxon>
        <taxon>Rhodobacterales</taxon>
        <taxon>Paracoccaceae</taxon>
        <taxon>Paracoccus</taxon>
    </lineage>
</organism>
<dbReference type="Proteomes" id="UP001251085">
    <property type="component" value="Unassembled WGS sequence"/>
</dbReference>
<dbReference type="SUPFAM" id="SSF54427">
    <property type="entry name" value="NTF2-like"/>
    <property type="match status" value="1"/>
</dbReference>
<accession>A0ABU3EKK3</accession>
<feature type="chain" id="PRO_5045331903" description="SnoaL-like domain-containing protein" evidence="1">
    <location>
        <begin position="28"/>
        <end position="170"/>
    </location>
</feature>
<dbReference type="InterPro" id="IPR032710">
    <property type="entry name" value="NTF2-like_dom_sf"/>
</dbReference>
<name>A0ABU3EKK3_9RHOB</name>
<protein>
    <recommendedName>
        <fullName evidence="4">SnoaL-like domain-containing protein</fullName>
    </recommendedName>
</protein>
<keyword evidence="3" id="KW-1185">Reference proteome</keyword>
<evidence type="ECO:0000313" key="3">
    <source>
        <dbReference type="Proteomes" id="UP001251085"/>
    </source>
</evidence>
<evidence type="ECO:0008006" key="4">
    <source>
        <dbReference type="Google" id="ProtNLM"/>
    </source>
</evidence>
<feature type="signal peptide" evidence="1">
    <location>
        <begin position="1"/>
        <end position="27"/>
    </location>
</feature>
<comment type="caution">
    <text evidence="2">The sequence shown here is derived from an EMBL/GenBank/DDBJ whole genome shotgun (WGS) entry which is preliminary data.</text>
</comment>
<reference evidence="3" key="1">
    <citation type="submission" date="2023-07" db="EMBL/GenBank/DDBJ databases">
        <title>Characterization of two Paracoccaceae strains isolated from Phycosphere and proposal of Xinfangfangia lacusdiani sp. nov.</title>
        <authorList>
            <person name="Deng Y."/>
            <person name="Zhang Y.Q."/>
        </authorList>
    </citation>
    <scope>NUCLEOTIDE SEQUENCE [LARGE SCALE GENOMIC DNA]</scope>
    <source>
        <strain evidence="3">CPCC 101403</strain>
    </source>
</reference>
<evidence type="ECO:0000256" key="1">
    <source>
        <dbReference type="SAM" id="SignalP"/>
    </source>
</evidence>
<dbReference type="RefSeq" id="WP_311761696.1">
    <property type="nucleotide sequence ID" value="NZ_JAVRQI010000027.1"/>
</dbReference>
<sequence length="170" mass="18759">MALISYKKAVRLAIVFCLSSWPYGAQAQDGSPTTAIAADPDRLSEMFAWWNGAMAQPGAFTEEGFAAYFTSDAPLLIDGAEVMRGPAGWAERFQMIQQMTDAVEIVLPFRYSFQQGDRIYTYHIIRSRAQGKVSCMLAAGHADLVGDKIGRVTLVRAEIDPASDPDCWRE</sequence>
<dbReference type="EMBL" id="JAVRQI010000027">
    <property type="protein sequence ID" value="MDT1064611.1"/>
    <property type="molecule type" value="Genomic_DNA"/>
</dbReference>